<dbReference type="EMBL" id="LLXL01003289">
    <property type="protein sequence ID" value="PKK58962.1"/>
    <property type="molecule type" value="Genomic_DNA"/>
</dbReference>
<dbReference type="Pfam" id="PF07707">
    <property type="entry name" value="BACK"/>
    <property type="match status" value="1"/>
</dbReference>
<comment type="caution">
    <text evidence="2">The sequence shown here is derived from an EMBL/GenBank/DDBJ whole genome shotgun (WGS) entry which is preliminary data.</text>
</comment>
<dbReference type="InterPro" id="IPR011705">
    <property type="entry name" value="BACK"/>
</dbReference>
<reference evidence="2 3" key="2">
    <citation type="submission" date="2017-10" db="EMBL/GenBank/DDBJ databases">
        <title>Extensive intraspecific genome diversity in a model arbuscular mycorrhizal fungus.</title>
        <authorList>
            <person name="Chen E.C.H."/>
            <person name="Morin E."/>
            <person name="Baudet D."/>
            <person name="Noel J."/>
            <person name="Ndikumana S."/>
            <person name="Charron P."/>
            <person name="St-Onge C."/>
            <person name="Giorgi J."/>
            <person name="Grigoriev I.V."/>
            <person name="Roux C."/>
            <person name="Martin F.M."/>
            <person name="Corradi N."/>
        </authorList>
    </citation>
    <scope>NUCLEOTIDE SEQUENCE [LARGE SCALE GENOMIC DNA]</scope>
    <source>
        <strain evidence="2 3">C2</strain>
    </source>
</reference>
<evidence type="ECO:0000313" key="2">
    <source>
        <dbReference type="EMBL" id="PKK58962.1"/>
    </source>
</evidence>
<name>A0A2N1MBD8_9GLOM</name>
<proteinExistence type="predicted"/>
<feature type="domain" description="TLDc" evidence="1">
    <location>
        <begin position="186"/>
        <end position="363"/>
    </location>
</feature>
<evidence type="ECO:0000313" key="3">
    <source>
        <dbReference type="Proteomes" id="UP000233469"/>
    </source>
</evidence>
<dbReference type="VEuPathDB" id="FungiDB:RhiirFUN_003591"/>
<dbReference type="VEuPathDB" id="FungiDB:RhiirA1_441929"/>
<evidence type="ECO:0000259" key="1">
    <source>
        <dbReference type="PROSITE" id="PS51886"/>
    </source>
</evidence>
<protein>
    <recommendedName>
        <fullName evidence="1">TLDc domain-containing protein</fullName>
    </recommendedName>
</protein>
<reference evidence="2 3" key="1">
    <citation type="submission" date="2016-04" db="EMBL/GenBank/DDBJ databases">
        <title>Genome analyses suggest a sexual origin of heterokaryosis in a supposedly ancient asexual fungus.</title>
        <authorList>
            <person name="Ropars J."/>
            <person name="Sedzielewska K."/>
            <person name="Noel J."/>
            <person name="Charron P."/>
            <person name="Farinelli L."/>
            <person name="Marton T."/>
            <person name="Kruger M."/>
            <person name="Pelin A."/>
            <person name="Brachmann A."/>
            <person name="Corradi N."/>
        </authorList>
    </citation>
    <scope>NUCLEOTIDE SEQUENCE [LARGE SCALE GENOMIC DNA]</scope>
    <source>
        <strain evidence="2 3">C2</strain>
    </source>
</reference>
<sequence length="366" mass="42870">LIEELVTFIQDYFYEYKIDWLRQNISKVFHAVIKLESCKNLQEYCYETIYECPETFFNAPEFPGLEKNIFLNLVKQDNLIIEEIELWNYLIKWGIAQTYELGDKNINDLNKWNKEDFLALEKTLEPFISHVRFFDISSKDCHNIVLPFKKVLPKTLRKELLSFHMTETLPENVLPPRNGIITVDSVIIRPKHAAILANWTQRNEATASIPKNKFNFDLIYRGSRDGFDKDIMQNKCRGQSTTILVIKIKESGIIIGGYNPLVWNCVYSYSKRSGITEVWEKTTESFIFSLGNKKDFKKIEISRVVNREYAIYETIYTNNALNFGNSDLVINGANGTCNIKYYESNILDTNNFSIEEMEIFKFYQSK</sequence>
<dbReference type="PROSITE" id="PS51886">
    <property type="entry name" value="TLDC"/>
    <property type="match status" value="1"/>
</dbReference>
<dbReference type="VEuPathDB" id="FungiDB:FUN_021735"/>
<feature type="non-terminal residue" evidence="2">
    <location>
        <position position="1"/>
    </location>
</feature>
<gene>
    <name evidence="2" type="ORF">RhiirC2_821915</name>
</gene>
<dbReference type="InterPro" id="IPR006571">
    <property type="entry name" value="TLDc_dom"/>
</dbReference>
<dbReference type="Gene3D" id="1.25.40.420">
    <property type="match status" value="1"/>
</dbReference>
<dbReference type="AlphaFoldDB" id="A0A2N1MBD8"/>
<accession>A0A2N1MBD8</accession>
<organism evidence="2 3">
    <name type="scientific">Rhizophagus irregularis</name>
    <dbReference type="NCBI Taxonomy" id="588596"/>
    <lineage>
        <taxon>Eukaryota</taxon>
        <taxon>Fungi</taxon>
        <taxon>Fungi incertae sedis</taxon>
        <taxon>Mucoromycota</taxon>
        <taxon>Glomeromycotina</taxon>
        <taxon>Glomeromycetes</taxon>
        <taxon>Glomerales</taxon>
        <taxon>Glomeraceae</taxon>
        <taxon>Rhizophagus</taxon>
    </lineage>
</organism>
<dbReference type="Proteomes" id="UP000233469">
    <property type="component" value="Unassembled WGS sequence"/>
</dbReference>
<dbReference type="Pfam" id="PF07534">
    <property type="entry name" value="TLD"/>
    <property type="match status" value="1"/>
</dbReference>